<feature type="binding site" evidence="3">
    <location>
        <position position="65"/>
    </location>
    <ligand>
        <name>a divalent metal cation</name>
        <dbReference type="ChEBI" id="CHEBI:60240"/>
        <label>1</label>
    </ligand>
</feature>
<feature type="binding site" evidence="3">
    <location>
        <position position="66"/>
    </location>
    <ligand>
        <name>a divalent metal cation</name>
        <dbReference type="ChEBI" id="CHEBI:60240"/>
        <label>1</label>
    </ligand>
</feature>
<feature type="binding site" evidence="3">
    <location>
        <position position="226"/>
    </location>
    <ligand>
        <name>a divalent metal cation</name>
        <dbReference type="ChEBI" id="CHEBI:60240"/>
        <label>1</label>
    </ligand>
</feature>
<comment type="caution">
    <text evidence="4">The sequence shown here is derived from an EMBL/GenBank/DDBJ whole genome shotgun (WGS) entry which is preliminary data.</text>
</comment>
<feature type="binding site" evidence="3">
    <location>
        <position position="222"/>
    </location>
    <ligand>
        <name>a divalent metal cation</name>
        <dbReference type="ChEBI" id="CHEBI:60240"/>
        <label>1</label>
    </ligand>
</feature>
<dbReference type="GO" id="GO:0005737">
    <property type="term" value="C:cytoplasm"/>
    <property type="evidence" value="ECO:0007669"/>
    <property type="project" value="TreeGrafter"/>
</dbReference>
<dbReference type="STRING" id="2518989.IMCC3088_919"/>
<evidence type="ECO:0000256" key="1">
    <source>
        <dbReference type="ARBA" id="ARBA00006964"/>
    </source>
</evidence>
<dbReference type="Pfam" id="PF01784">
    <property type="entry name" value="DUF34_NIF3"/>
    <property type="match status" value="1"/>
</dbReference>
<evidence type="ECO:0000313" key="4">
    <source>
        <dbReference type="EMBL" id="EGG28163.1"/>
    </source>
</evidence>
<dbReference type="Proteomes" id="UP000005615">
    <property type="component" value="Unassembled WGS sequence"/>
</dbReference>
<dbReference type="EMBL" id="AEIG01000171">
    <property type="protein sequence ID" value="EGG28163.1"/>
    <property type="molecule type" value="Genomic_DNA"/>
</dbReference>
<organism evidence="4 5">
    <name type="scientific">Aequoribacter fuscus</name>
    <dbReference type="NCBI Taxonomy" id="2518989"/>
    <lineage>
        <taxon>Bacteria</taxon>
        <taxon>Pseudomonadati</taxon>
        <taxon>Pseudomonadota</taxon>
        <taxon>Gammaproteobacteria</taxon>
        <taxon>Cellvibrionales</taxon>
        <taxon>Halieaceae</taxon>
        <taxon>Aequoribacter</taxon>
    </lineage>
</organism>
<keyword evidence="2 3" id="KW-0479">Metal-binding</keyword>
<evidence type="ECO:0000256" key="3">
    <source>
        <dbReference type="PIRSR" id="PIRSR602678-1"/>
    </source>
</evidence>
<dbReference type="AlphaFoldDB" id="F3L694"/>
<feature type="binding site" evidence="3">
    <location>
        <position position="103"/>
    </location>
    <ligand>
        <name>a divalent metal cation</name>
        <dbReference type="ChEBI" id="CHEBI:60240"/>
        <label>1</label>
    </ligand>
</feature>
<gene>
    <name evidence="4" type="ORF">IMCC3088_919</name>
</gene>
<evidence type="ECO:0000313" key="5">
    <source>
        <dbReference type="Proteomes" id="UP000005615"/>
    </source>
</evidence>
<dbReference type="OrthoDB" id="9800881at2"/>
<dbReference type="PANTHER" id="PTHR13799">
    <property type="entry name" value="NGG1 INTERACTING FACTOR 3"/>
    <property type="match status" value="1"/>
</dbReference>
<accession>F3L694</accession>
<dbReference type="InterPro" id="IPR036069">
    <property type="entry name" value="DUF34/NIF3_sf"/>
</dbReference>
<dbReference type="InterPro" id="IPR002678">
    <property type="entry name" value="DUF34/NIF3"/>
</dbReference>
<reference evidence="4 5" key="1">
    <citation type="journal article" date="2011" name="J. Bacteriol.">
        <title>Genome sequence of strain IMCC3088, a proteorhodopsin-containing marine bacterium belonging to the OM60/NOR5 clade.</title>
        <authorList>
            <person name="Jang Y."/>
            <person name="Oh H.M."/>
            <person name="Kang I."/>
            <person name="Lee K."/>
            <person name="Yang S.J."/>
            <person name="Cho J.C."/>
        </authorList>
    </citation>
    <scope>NUCLEOTIDE SEQUENCE [LARGE SCALE GENOMIC DNA]</scope>
    <source>
        <strain evidence="4 5">IMCC3088</strain>
    </source>
</reference>
<proteinExistence type="inferred from homology"/>
<dbReference type="PANTHER" id="PTHR13799:SF14">
    <property type="entry name" value="GTP CYCLOHYDROLASE 1 TYPE 2 HOMOLOG"/>
    <property type="match status" value="1"/>
</dbReference>
<sequence>MSIERAALVAALDELLSAKSISDYCPNGLQVEGRPNIQRVATAVTACQAAIDEAIAWQADALLVHHGYFWKGEFEPVVGMKRQRLAALLAADLNMLAYHLPLDYHFELGNNTTLGCCLQDYLPPFTVSPGSVDQPIWQGVFEQPCEAQVLHRGIELALDRSCVWVAADDALVQRFGWCTGGAQGFIDQAAVLGLDAYISGEISEKTTHSAREQTIHYFAAGHHATERGGVQAVGAWLEREFGLEHRFIDIPNPA</sequence>
<dbReference type="Gene3D" id="3.40.1390.30">
    <property type="entry name" value="NIF3 (NGG1p interacting factor 3)-like"/>
    <property type="match status" value="2"/>
</dbReference>
<dbReference type="SUPFAM" id="SSF102705">
    <property type="entry name" value="NIF3 (NGG1p interacting factor 3)-like"/>
    <property type="match status" value="1"/>
</dbReference>
<keyword evidence="5" id="KW-1185">Reference proteome</keyword>
<dbReference type="GO" id="GO:0046872">
    <property type="term" value="F:metal ion binding"/>
    <property type="evidence" value="ECO:0007669"/>
    <property type="project" value="UniProtKB-KW"/>
</dbReference>
<dbReference type="RefSeq" id="WP_009577408.1">
    <property type="nucleotide sequence ID" value="NZ_AEIG01000171.1"/>
</dbReference>
<protein>
    <submittedName>
        <fullName evidence="4">Uncharacterized protein</fullName>
    </submittedName>
</protein>
<comment type="similarity">
    <text evidence="1">Belongs to the GTP cyclohydrolase I type 2/NIF3 family.</text>
</comment>
<dbReference type="NCBIfam" id="TIGR00486">
    <property type="entry name" value="YbgI_SA1388"/>
    <property type="match status" value="1"/>
</dbReference>
<name>F3L694_9GAMM</name>
<evidence type="ECO:0000256" key="2">
    <source>
        <dbReference type="ARBA" id="ARBA00022723"/>
    </source>
</evidence>
<dbReference type="eggNOG" id="COG0327">
    <property type="taxonomic scope" value="Bacteria"/>
</dbReference>